<evidence type="ECO:0000256" key="1">
    <source>
        <dbReference type="ARBA" id="ARBA00004651"/>
    </source>
</evidence>
<sequence length="632" mass="70211">MLDKNQLWLAFAAFSLCLTFTPIVRLVATKKEWVAKPKEDRWHKKTTALMGGIAIFIGIAVPLFIIGDFSIFWKKILAGASFKKPPAMPAVILHGSILLFLLGLADDFINIKPHNKLLGQIIVSSMVVFVGFRLNWFTSLTLDTMVTLVWIVGITNAFNLLDNMDGLCAGTAMVAALALAALYAKYDPSALSVSLIIAASCGAFLIYNFNPASIFMGDCGSLVIGFAIAVLSLYHGEFTTGSRLATVAVPLLILMVPLLDTSLVTIIRLLSGRKASTGGRDHTSHRLVLMGFSERGAVLFLYGIGVVSGIGGVFVSHSDTLTSPAVIIPIFSAMVLMGIYLSQLRVYPEKEFSVLRGKKFTPVLVELTYKKQILLVILDLGIVAFSYYLAYRLRFDGPEFRIFFKSFLKSLPVIIAVKLLVFYSTGIYRGFWQYISTPDVFLFVRSSFFATLLSIVSVTILYRFNQFSKGVFIIDLILTTLFLLGTRGSFRLFKETIKRKTLKGKRVLIYGAGRGGELLIREILNNKKIVLEPVGLLDDNRFKIGKRIQGFPILGKFDQLPQLIDQFNIEGVLISFNGNTSNQKAYWEAMRVCREKGLFLKTFSIDLKEVDLEQTTINLAPSKRKPVNVNKL</sequence>
<dbReference type="RefSeq" id="WP_155302648.1">
    <property type="nucleotide sequence ID" value="NZ_AP021875.1"/>
</dbReference>
<dbReference type="GO" id="GO:0046872">
    <property type="term" value="F:metal ion binding"/>
    <property type="evidence" value="ECO:0007669"/>
    <property type="project" value="UniProtKB-KW"/>
</dbReference>
<keyword evidence="6 8" id="KW-0472">Membrane</keyword>
<feature type="transmembrane region" description="Helical" evidence="8">
    <location>
        <begin position="190"/>
        <end position="207"/>
    </location>
</feature>
<dbReference type="SUPFAM" id="SSF53335">
    <property type="entry name" value="S-adenosyl-L-methionine-dependent methyltransferases"/>
    <property type="match status" value="1"/>
</dbReference>
<dbReference type="AlphaFoldDB" id="A0A5K7Z060"/>
<feature type="transmembrane region" description="Helical" evidence="8">
    <location>
        <begin position="470"/>
        <end position="490"/>
    </location>
</feature>
<feature type="transmembrane region" description="Helical" evidence="8">
    <location>
        <begin position="117"/>
        <end position="134"/>
    </location>
</feature>
<keyword evidence="10" id="KW-1185">Reference proteome</keyword>
<feature type="binding site" evidence="7">
    <location>
        <position position="159"/>
    </location>
    <ligand>
        <name>Mg(2+)</name>
        <dbReference type="ChEBI" id="CHEBI:18420"/>
    </ligand>
</feature>
<dbReference type="Proteomes" id="UP000427769">
    <property type="component" value="Chromosome"/>
</dbReference>
<feature type="transmembrane region" description="Helical" evidence="8">
    <location>
        <begin position="440"/>
        <end position="464"/>
    </location>
</feature>
<evidence type="ECO:0000256" key="4">
    <source>
        <dbReference type="ARBA" id="ARBA00022692"/>
    </source>
</evidence>
<keyword evidence="5 8" id="KW-1133">Transmembrane helix</keyword>
<dbReference type="Gene3D" id="3.40.50.720">
    <property type="entry name" value="NAD(P)-binding Rossmann-like Domain"/>
    <property type="match status" value="1"/>
</dbReference>
<dbReference type="OrthoDB" id="9783652at2"/>
<evidence type="ECO:0000256" key="3">
    <source>
        <dbReference type="ARBA" id="ARBA00022679"/>
    </source>
</evidence>
<keyword evidence="4 8" id="KW-0812">Transmembrane</keyword>
<feature type="transmembrane region" description="Helical" evidence="8">
    <location>
        <begin position="321"/>
        <end position="341"/>
    </location>
</feature>
<feature type="transmembrane region" description="Helical" evidence="8">
    <location>
        <begin position="87"/>
        <end position="105"/>
    </location>
</feature>
<dbReference type="GO" id="GO:0009103">
    <property type="term" value="P:lipopolysaccharide biosynthetic process"/>
    <property type="evidence" value="ECO:0007669"/>
    <property type="project" value="TreeGrafter"/>
</dbReference>
<dbReference type="Pfam" id="PF13727">
    <property type="entry name" value="CoA_binding_3"/>
    <property type="match status" value="1"/>
</dbReference>
<feature type="transmembrane region" description="Helical" evidence="8">
    <location>
        <begin position="48"/>
        <end position="67"/>
    </location>
</feature>
<comment type="subcellular location">
    <subcellularLocation>
        <location evidence="1">Cell membrane</location>
        <topology evidence="1">Multi-pass membrane protein</topology>
    </subcellularLocation>
</comment>
<comment type="cofactor">
    <cofactor evidence="7">
        <name>Mg(2+)</name>
        <dbReference type="ChEBI" id="CHEBI:18420"/>
    </cofactor>
</comment>
<proteinExistence type="predicted"/>
<reference evidence="9 10" key="1">
    <citation type="submission" date="2019-11" db="EMBL/GenBank/DDBJ databases">
        <title>Comparative genomics of hydrocarbon-degrading Desulfosarcina strains.</title>
        <authorList>
            <person name="Watanabe M."/>
            <person name="Kojima H."/>
            <person name="Fukui M."/>
        </authorList>
    </citation>
    <scope>NUCLEOTIDE SEQUENCE [LARGE SCALE GENOMIC DNA]</scope>
    <source>
        <strain evidence="9 10">PP31</strain>
    </source>
</reference>
<dbReference type="KEGG" id="dwd:DSCW_09700"/>
<feature type="transmembrane region" description="Helical" evidence="8">
    <location>
        <begin position="167"/>
        <end position="184"/>
    </location>
</feature>
<feature type="transmembrane region" description="Helical" evidence="8">
    <location>
        <begin position="214"/>
        <end position="235"/>
    </location>
</feature>
<feature type="transmembrane region" description="Helical" evidence="8">
    <location>
        <begin position="140"/>
        <end position="160"/>
    </location>
</feature>
<dbReference type="PANTHER" id="PTHR22926:SF3">
    <property type="entry name" value="UNDECAPRENYL-PHOSPHATE ALPHA-N-ACETYLGLUCOSAMINYL 1-PHOSPHATE TRANSFERASE"/>
    <property type="match status" value="1"/>
</dbReference>
<keyword evidence="7" id="KW-0479">Metal-binding</keyword>
<feature type="transmembrane region" description="Helical" evidence="8">
    <location>
        <begin position="247"/>
        <end position="270"/>
    </location>
</feature>
<organism evidence="9 10">
    <name type="scientific">Desulfosarcina widdelii</name>
    <dbReference type="NCBI Taxonomy" id="947919"/>
    <lineage>
        <taxon>Bacteria</taxon>
        <taxon>Pseudomonadati</taxon>
        <taxon>Thermodesulfobacteriota</taxon>
        <taxon>Desulfobacteria</taxon>
        <taxon>Desulfobacterales</taxon>
        <taxon>Desulfosarcinaceae</taxon>
        <taxon>Desulfosarcina</taxon>
    </lineage>
</organism>
<evidence type="ECO:0000313" key="10">
    <source>
        <dbReference type="Proteomes" id="UP000427769"/>
    </source>
</evidence>
<dbReference type="GO" id="GO:0071555">
    <property type="term" value="P:cell wall organization"/>
    <property type="evidence" value="ECO:0007669"/>
    <property type="project" value="TreeGrafter"/>
</dbReference>
<protein>
    <submittedName>
        <fullName evidence="9">Glycosyl transferase</fullName>
    </submittedName>
</protein>
<feature type="binding site" evidence="7">
    <location>
        <position position="218"/>
    </location>
    <ligand>
        <name>Mg(2+)</name>
        <dbReference type="ChEBI" id="CHEBI:18420"/>
    </ligand>
</feature>
<dbReference type="Pfam" id="PF00953">
    <property type="entry name" value="Glycos_transf_4"/>
    <property type="match status" value="1"/>
</dbReference>
<gene>
    <name evidence="9" type="ORF">DSCW_09700</name>
</gene>
<dbReference type="GO" id="GO:0005886">
    <property type="term" value="C:plasma membrane"/>
    <property type="evidence" value="ECO:0007669"/>
    <property type="project" value="UniProtKB-SubCell"/>
</dbReference>
<evidence type="ECO:0000256" key="8">
    <source>
        <dbReference type="SAM" id="Phobius"/>
    </source>
</evidence>
<dbReference type="CDD" id="cd06853">
    <property type="entry name" value="GT_WecA_like"/>
    <property type="match status" value="1"/>
</dbReference>
<feature type="transmembrane region" description="Helical" evidence="8">
    <location>
        <begin position="296"/>
        <end position="315"/>
    </location>
</feature>
<dbReference type="InterPro" id="IPR029063">
    <property type="entry name" value="SAM-dependent_MTases_sf"/>
</dbReference>
<dbReference type="InterPro" id="IPR000715">
    <property type="entry name" value="Glycosyl_transferase_4"/>
</dbReference>
<dbReference type="GO" id="GO:0044038">
    <property type="term" value="P:cell wall macromolecule biosynthetic process"/>
    <property type="evidence" value="ECO:0007669"/>
    <property type="project" value="TreeGrafter"/>
</dbReference>
<dbReference type="PANTHER" id="PTHR22926">
    <property type="entry name" value="PHOSPHO-N-ACETYLMURAMOYL-PENTAPEPTIDE-TRANSFERASE"/>
    <property type="match status" value="1"/>
</dbReference>
<dbReference type="GO" id="GO:0016780">
    <property type="term" value="F:phosphotransferase activity, for other substituted phosphate groups"/>
    <property type="evidence" value="ECO:0007669"/>
    <property type="project" value="InterPro"/>
</dbReference>
<accession>A0A5K7Z060</accession>
<evidence type="ECO:0000256" key="6">
    <source>
        <dbReference type="ARBA" id="ARBA00023136"/>
    </source>
</evidence>
<feature type="transmembrane region" description="Helical" evidence="8">
    <location>
        <begin position="6"/>
        <end position="28"/>
    </location>
</feature>
<feature type="transmembrane region" description="Helical" evidence="8">
    <location>
        <begin position="410"/>
        <end position="428"/>
    </location>
</feature>
<dbReference type="EMBL" id="AP021875">
    <property type="protein sequence ID" value="BBO73553.1"/>
    <property type="molecule type" value="Genomic_DNA"/>
</dbReference>
<evidence type="ECO:0000256" key="7">
    <source>
        <dbReference type="PIRSR" id="PIRSR600715-1"/>
    </source>
</evidence>
<evidence type="ECO:0000313" key="9">
    <source>
        <dbReference type="EMBL" id="BBO73553.1"/>
    </source>
</evidence>
<keyword evidence="7" id="KW-0460">Magnesium</keyword>
<evidence type="ECO:0000256" key="5">
    <source>
        <dbReference type="ARBA" id="ARBA00022989"/>
    </source>
</evidence>
<feature type="transmembrane region" description="Helical" evidence="8">
    <location>
        <begin position="373"/>
        <end position="390"/>
    </location>
</feature>
<keyword evidence="3 9" id="KW-0808">Transferase</keyword>
<name>A0A5K7Z060_9BACT</name>
<evidence type="ECO:0000256" key="2">
    <source>
        <dbReference type="ARBA" id="ARBA00022475"/>
    </source>
</evidence>
<keyword evidence="2" id="KW-1003">Cell membrane</keyword>